<proteinExistence type="predicted"/>
<dbReference type="Gene3D" id="3.30.70.270">
    <property type="match status" value="2"/>
</dbReference>
<evidence type="ECO:0000256" key="13">
    <source>
        <dbReference type="ARBA" id="ARBA00022932"/>
    </source>
</evidence>
<evidence type="ECO:0008006" key="23">
    <source>
        <dbReference type="Google" id="ProtNLM"/>
    </source>
</evidence>
<dbReference type="GO" id="GO:0006310">
    <property type="term" value="P:DNA recombination"/>
    <property type="evidence" value="ECO:0007669"/>
    <property type="project" value="UniProtKB-KW"/>
</dbReference>
<evidence type="ECO:0000256" key="17">
    <source>
        <dbReference type="SAM" id="MobiDB-lite"/>
    </source>
</evidence>
<keyword evidence="11" id="KW-0229">DNA integration</keyword>
<evidence type="ECO:0000256" key="3">
    <source>
        <dbReference type="ARBA" id="ARBA00022695"/>
    </source>
</evidence>
<dbReference type="FunFam" id="3.30.70.270:FF:000020">
    <property type="entry name" value="Transposon Tf2-6 polyprotein-like Protein"/>
    <property type="match status" value="1"/>
</dbReference>
<keyword evidence="5" id="KW-0479">Metal-binding</keyword>
<evidence type="ECO:0000256" key="6">
    <source>
        <dbReference type="ARBA" id="ARBA00022750"/>
    </source>
</evidence>
<dbReference type="GO" id="GO:0046872">
    <property type="term" value="F:metal ion binding"/>
    <property type="evidence" value="ECO:0007669"/>
    <property type="project" value="UniProtKB-KW"/>
</dbReference>
<dbReference type="Gene3D" id="1.10.340.70">
    <property type="match status" value="1"/>
</dbReference>
<dbReference type="Pfam" id="PF00078">
    <property type="entry name" value="RVT_1"/>
    <property type="match status" value="1"/>
</dbReference>
<evidence type="ECO:0000313" key="22">
    <source>
        <dbReference type="Proteomes" id="UP001172457"/>
    </source>
</evidence>
<dbReference type="Pfam" id="PF00385">
    <property type="entry name" value="Chromo"/>
    <property type="match status" value="1"/>
</dbReference>
<keyword evidence="4" id="KW-0540">Nuclease</keyword>
<comment type="caution">
    <text evidence="21">The sequence shown here is derived from an EMBL/GenBank/DDBJ whole genome shotgun (WGS) entry which is preliminary data.</text>
</comment>
<dbReference type="GO" id="GO:0006508">
    <property type="term" value="P:proteolysis"/>
    <property type="evidence" value="ECO:0007669"/>
    <property type="project" value="UniProtKB-KW"/>
</dbReference>
<dbReference type="InterPro" id="IPR036397">
    <property type="entry name" value="RNaseH_sf"/>
</dbReference>
<keyword evidence="8" id="KW-0378">Hydrolase</keyword>
<dbReference type="InterPro" id="IPR043128">
    <property type="entry name" value="Rev_trsase/Diguanyl_cyclase"/>
</dbReference>
<dbReference type="InterPro" id="IPR023780">
    <property type="entry name" value="Chromo_domain"/>
</dbReference>
<feature type="compositionally biased region" description="Polar residues" evidence="17">
    <location>
        <begin position="300"/>
        <end position="320"/>
    </location>
</feature>
<evidence type="ECO:0000256" key="10">
    <source>
        <dbReference type="ARBA" id="ARBA00022884"/>
    </source>
</evidence>
<dbReference type="PROSITE" id="PS50013">
    <property type="entry name" value="CHROMO_2"/>
    <property type="match status" value="1"/>
</dbReference>
<keyword evidence="14" id="KW-0238">DNA-binding</keyword>
<dbReference type="CDD" id="cd01647">
    <property type="entry name" value="RT_LTR"/>
    <property type="match status" value="1"/>
</dbReference>
<dbReference type="GO" id="GO:0003677">
    <property type="term" value="F:DNA binding"/>
    <property type="evidence" value="ECO:0007669"/>
    <property type="project" value="UniProtKB-KW"/>
</dbReference>
<gene>
    <name evidence="21" type="ORF">OSB04_023880</name>
</gene>
<evidence type="ECO:0000259" key="18">
    <source>
        <dbReference type="PROSITE" id="PS50013"/>
    </source>
</evidence>
<keyword evidence="3" id="KW-0548">Nucleotidyltransferase</keyword>
<dbReference type="InterPro" id="IPR056924">
    <property type="entry name" value="SH3_Tf2-1"/>
</dbReference>
<dbReference type="Pfam" id="PF17919">
    <property type="entry name" value="RT_RNaseH_2"/>
    <property type="match status" value="1"/>
</dbReference>
<keyword evidence="2" id="KW-0808">Transferase</keyword>
<dbReference type="SUPFAM" id="SSF50630">
    <property type="entry name" value="Acid proteases"/>
    <property type="match status" value="1"/>
</dbReference>
<dbReference type="Gene3D" id="3.10.20.370">
    <property type="match status" value="1"/>
</dbReference>
<keyword evidence="1" id="KW-0645">Protease</keyword>
<dbReference type="InterPro" id="IPR012337">
    <property type="entry name" value="RNaseH-like_sf"/>
</dbReference>
<keyword evidence="9" id="KW-0460">Magnesium</keyword>
<evidence type="ECO:0000256" key="4">
    <source>
        <dbReference type="ARBA" id="ARBA00022722"/>
    </source>
</evidence>
<dbReference type="FunFam" id="3.30.420.10:FF:000219">
    <property type="entry name" value="Putative retroelement"/>
    <property type="match status" value="1"/>
</dbReference>
<dbReference type="SUPFAM" id="SSF53098">
    <property type="entry name" value="Ribonuclease H-like"/>
    <property type="match status" value="1"/>
</dbReference>
<dbReference type="InterPro" id="IPR016197">
    <property type="entry name" value="Chromo-like_dom_sf"/>
</dbReference>
<dbReference type="Pfam" id="PF24626">
    <property type="entry name" value="SH3_Tf2-1"/>
    <property type="match status" value="1"/>
</dbReference>
<dbReference type="InterPro" id="IPR001584">
    <property type="entry name" value="Integrase_cat-core"/>
</dbReference>
<dbReference type="InterPro" id="IPR050951">
    <property type="entry name" value="Retrovirus_Pol_polyprotein"/>
</dbReference>
<dbReference type="FunFam" id="3.10.10.10:FF:000007">
    <property type="entry name" value="Retrovirus-related Pol polyprotein from transposon 17.6-like Protein"/>
    <property type="match status" value="1"/>
</dbReference>
<dbReference type="EMBL" id="JARYMX010000006">
    <property type="protein sequence ID" value="KAJ9544173.1"/>
    <property type="molecule type" value="Genomic_DNA"/>
</dbReference>
<dbReference type="PANTHER" id="PTHR37984:SF5">
    <property type="entry name" value="PROTEIN NYNRIN-LIKE"/>
    <property type="match status" value="1"/>
</dbReference>
<dbReference type="PROSITE" id="PS50878">
    <property type="entry name" value="RT_POL"/>
    <property type="match status" value="1"/>
</dbReference>
<dbReference type="PROSITE" id="PS00141">
    <property type="entry name" value="ASP_PROTEASE"/>
    <property type="match status" value="1"/>
</dbReference>
<dbReference type="FunFam" id="1.10.340.70:FF:000001">
    <property type="entry name" value="Retrovirus-related Pol polyprotein from transposon gypsy-like Protein"/>
    <property type="match status" value="1"/>
</dbReference>
<feature type="domain" description="Chromo" evidence="18">
    <location>
        <begin position="1467"/>
        <end position="1508"/>
    </location>
</feature>
<dbReference type="InterPro" id="IPR000953">
    <property type="entry name" value="Chromo/chromo_shadow_dom"/>
</dbReference>
<dbReference type="Pfam" id="PF08284">
    <property type="entry name" value="RVP_2"/>
    <property type="match status" value="1"/>
</dbReference>
<keyword evidence="15" id="KW-0233">DNA recombination</keyword>
<evidence type="ECO:0000256" key="12">
    <source>
        <dbReference type="ARBA" id="ARBA00022918"/>
    </source>
</evidence>
<keyword evidence="6" id="KW-0064">Aspartyl protease</keyword>
<dbReference type="CDD" id="cd09274">
    <property type="entry name" value="RNase_HI_RT_Ty3"/>
    <property type="match status" value="1"/>
</dbReference>
<dbReference type="InterPro" id="IPR021109">
    <property type="entry name" value="Peptidase_aspartic_dom_sf"/>
</dbReference>
<evidence type="ECO:0000256" key="14">
    <source>
        <dbReference type="ARBA" id="ARBA00023125"/>
    </source>
</evidence>
<evidence type="ECO:0000313" key="21">
    <source>
        <dbReference type="EMBL" id="KAJ9544173.1"/>
    </source>
</evidence>
<dbReference type="SUPFAM" id="SSF56672">
    <property type="entry name" value="DNA/RNA polymerases"/>
    <property type="match status" value="1"/>
</dbReference>
<dbReference type="CDD" id="cd00303">
    <property type="entry name" value="retropepsin_like"/>
    <property type="match status" value="1"/>
</dbReference>
<feature type="domain" description="Integrase catalytic" evidence="20">
    <location>
        <begin position="1161"/>
        <end position="1323"/>
    </location>
</feature>
<sequence length="1543" mass="176013">MSSIVLAPFLRKNLKELNCAQFVSNWYQSSDDSDMTKNTNSRIDDLESNLGTIKENQTEMKESQTEIKGCLEKLMQEMAKFSKQQEEVYSRLESVQSGEYDGAMGSGGPKKRTEGDGDQNRFLAVKGRKLEIPTFDGSDPDGWIIRAERYFSLNRLTQAEKIDVSFIAFEGAALKWFQWENRRHPILRWEDLRKLILRQFRSAAAGTLCEQFLAVKQEGSVEDFIRKFVELASPLEGIPEEVFLSQFVNGLEGMIRAELRLLSPTTLEEAMEVALKVEAKNVVLRKERITGGTRKTGTTYSGDKTSAESSLSVNGPTPVTTAGGKAGSGFRRLTDHEVQQKRALGLCYRCDEKYGPGHRCKKKEMSVLLVQAEEQEGEITREEGEKTLDTATVFEMDKEVEIHLNSVVGLTNPKTMKLEGVINEQRVVILIDSGATHNFISTEIVEKKGIKVEKTSEYMITLGLGEKVRGIGICRHVEVNLQGLEIIDDFLPIQLGNSDVILGMQWLETLGTTWVNWKEQIMKFTVAGRTVTLKGNPALGRSLVSLKAMSKILQQEGQMILVELGSCLLSKEESQEPQTPPEIQSVLSEFEHVFNMPGELPPQRERDHAINLKEGTEIVNVRPYRYQHYQKNEIEKLVKEMLEAKIIRPSSSPFSSPILLVKKKDGSWRFCIDYRALNKATVIDKFPIPVIDELIDELHGAKVFSKLDLKSGYHQIRMRSEDVYKTAFRTHQGHYEFMVMPFGLVNASSTFQGLMNEVFKDYLRKFVLVFFDDILVYSPTMELHVEHLKVVLQVLADNQLYANKKKCEFAKERLGYLGHVISKAGVEVDESKIKSITEWQVPRNVTELRGFLGLSGYYRKFVKGYGIMASLLTDLLKKNQFEWSNEANTAFNRLKEALSTAPVLKLPDFSTEFVIETDASGTGVGAVLMQKEQPVAYYSQVLGTRARQKSAYEKELMAIVFAVKKWRPYLLGSHFTVRSDQQSLKFLLEQRVVEPEYQKWVGKLMGYNFSIVYKQGSANKAADALSRKHHPAELSSMSAPQWVQWEGFKEEVQQDEFLMRIRKDLLQDGEAHKGFSIHHEMLYYKDRLVLPRKSPWVHKLFNEFHATPIGGHTGEARTYQRMAAELFWVGMKKDIANMVKECEVCQRNKVLIGSPAGLLQPLALPTTVWSDITMDFIEGLPKSGGWNSILVVVDRLSKYAHFIPLKHPFTAQTVAEVFVKEVVRLHGVPDSIVSDRDKVFQSLFWKELFKLQGTTLKFSSAYHPQTDGQTEVVNRGLEQYLRCWVSDRPQQWSKWLSWAELSYNTAYHSAIRESPFKVLYGREPPPLVRYHRNSAVVQAVGAELESRDEIWDETRMHLMKAQFRMKQQADLKRTEVIFETGEWVFLKIRPYRQKSLVKGNNPKLLARFYGPYQILERIGKVAYRLQLPDDARIHPVFHVSQLRKAVGKGLSSTTLPPQLSSDMVLQVEPEALLDVRMGGKNDPGNLEVLVRWKGTSEFESTWENLEALAQQFPNSHLEDKVKVLRGGIDKPTVRFTYKRRSNK</sequence>
<protein>
    <recommendedName>
        <fullName evidence="23">Ty3/gypsy retrotransposon protein</fullName>
    </recommendedName>
</protein>
<dbReference type="FunFam" id="3.10.20.370:FF:000001">
    <property type="entry name" value="Retrovirus-related Pol polyprotein from transposon 17.6-like protein"/>
    <property type="match status" value="1"/>
</dbReference>
<evidence type="ECO:0000256" key="16">
    <source>
        <dbReference type="ARBA" id="ARBA00023268"/>
    </source>
</evidence>
<keyword evidence="10" id="KW-0694">RNA-binding</keyword>
<evidence type="ECO:0000256" key="8">
    <source>
        <dbReference type="ARBA" id="ARBA00022801"/>
    </source>
</evidence>
<dbReference type="GO" id="GO:0003964">
    <property type="term" value="F:RNA-directed DNA polymerase activity"/>
    <property type="evidence" value="ECO:0007669"/>
    <property type="project" value="UniProtKB-KW"/>
</dbReference>
<evidence type="ECO:0000256" key="2">
    <source>
        <dbReference type="ARBA" id="ARBA00022679"/>
    </source>
</evidence>
<dbReference type="InterPro" id="IPR001969">
    <property type="entry name" value="Aspartic_peptidase_AS"/>
</dbReference>
<evidence type="ECO:0000256" key="7">
    <source>
        <dbReference type="ARBA" id="ARBA00022759"/>
    </source>
</evidence>
<dbReference type="PANTHER" id="PTHR37984">
    <property type="entry name" value="PROTEIN CBG26694"/>
    <property type="match status" value="1"/>
</dbReference>
<feature type="region of interest" description="Disordered" evidence="17">
    <location>
        <begin position="93"/>
        <end position="119"/>
    </location>
</feature>
<keyword evidence="7" id="KW-0255">Endonuclease</keyword>
<feature type="region of interest" description="Disordered" evidence="17">
    <location>
        <begin position="293"/>
        <end position="328"/>
    </location>
</feature>
<evidence type="ECO:0000259" key="19">
    <source>
        <dbReference type="PROSITE" id="PS50878"/>
    </source>
</evidence>
<organism evidence="21 22">
    <name type="scientific">Centaurea solstitialis</name>
    <name type="common">yellow star-thistle</name>
    <dbReference type="NCBI Taxonomy" id="347529"/>
    <lineage>
        <taxon>Eukaryota</taxon>
        <taxon>Viridiplantae</taxon>
        <taxon>Streptophyta</taxon>
        <taxon>Embryophyta</taxon>
        <taxon>Tracheophyta</taxon>
        <taxon>Spermatophyta</taxon>
        <taxon>Magnoliopsida</taxon>
        <taxon>eudicotyledons</taxon>
        <taxon>Gunneridae</taxon>
        <taxon>Pentapetalae</taxon>
        <taxon>asterids</taxon>
        <taxon>campanulids</taxon>
        <taxon>Asterales</taxon>
        <taxon>Asteraceae</taxon>
        <taxon>Carduoideae</taxon>
        <taxon>Cardueae</taxon>
        <taxon>Centaureinae</taxon>
        <taxon>Centaurea</taxon>
    </lineage>
</organism>
<dbReference type="GO" id="GO:0015074">
    <property type="term" value="P:DNA integration"/>
    <property type="evidence" value="ECO:0007669"/>
    <property type="project" value="UniProtKB-KW"/>
</dbReference>
<keyword evidence="12" id="KW-0695">RNA-directed DNA polymerase</keyword>
<accession>A0AA38SSL7</accession>
<dbReference type="Proteomes" id="UP001172457">
    <property type="component" value="Chromosome 6"/>
</dbReference>
<reference evidence="21" key="1">
    <citation type="submission" date="2023-03" db="EMBL/GenBank/DDBJ databases">
        <title>Chromosome-scale reference genome and RAD-based genetic map of yellow starthistle (Centaurea solstitialis) reveal putative structural variation and QTLs associated with invader traits.</title>
        <authorList>
            <person name="Reatini B."/>
            <person name="Cang F.A."/>
            <person name="Jiang Q."/>
            <person name="Mckibben M.T.W."/>
            <person name="Barker M.S."/>
            <person name="Rieseberg L.H."/>
            <person name="Dlugosch K.M."/>
        </authorList>
    </citation>
    <scope>NUCLEOTIDE SEQUENCE</scope>
    <source>
        <strain evidence="21">CAN-66</strain>
        <tissue evidence="21">Leaf</tissue>
    </source>
</reference>
<keyword evidence="22" id="KW-1185">Reference proteome</keyword>
<evidence type="ECO:0000256" key="5">
    <source>
        <dbReference type="ARBA" id="ARBA00022723"/>
    </source>
</evidence>
<evidence type="ECO:0000256" key="9">
    <source>
        <dbReference type="ARBA" id="ARBA00022842"/>
    </source>
</evidence>
<dbReference type="SUPFAM" id="SSF54160">
    <property type="entry name" value="Chromo domain-like"/>
    <property type="match status" value="1"/>
</dbReference>
<dbReference type="Gene3D" id="3.10.10.10">
    <property type="entry name" value="HIV Type 1 Reverse Transcriptase, subunit A, domain 1"/>
    <property type="match status" value="1"/>
</dbReference>
<keyword evidence="13" id="KW-0239">DNA-directed DNA polymerase</keyword>
<dbReference type="Gene3D" id="2.40.70.10">
    <property type="entry name" value="Acid Proteases"/>
    <property type="match status" value="1"/>
</dbReference>
<dbReference type="PROSITE" id="PS50994">
    <property type="entry name" value="INTEGRASE"/>
    <property type="match status" value="1"/>
</dbReference>
<dbReference type="GO" id="GO:0004519">
    <property type="term" value="F:endonuclease activity"/>
    <property type="evidence" value="ECO:0007669"/>
    <property type="project" value="UniProtKB-KW"/>
</dbReference>
<feature type="domain" description="Reverse transcriptase" evidence="19">
    <location>
        <begin position="642"/>
        <end position="821"/>
    </location>
</feature>
<dbReference type="GO" id="GO:0003887">
    <property type="term" value="F:DNA-directed DNA polymerase activity"/>
    <property type="evidence" value="ECO:0007669"/>
    <property type="project" value="UniProtKB-KW"/>
</dbReference>
<dbReference type="InterPro" id="IPR000477">
    <property type="entry name" value="RT_dom"/>
</dbReference>
<dbReference type="InterPro" id="IPR041577">
    <property type="entry name" value="RT_RNaseH_2"/>
</dbReference>
<keyword evidence="16" id="KW-0511">Multifunctional enzyme</keyword>
<dbReference type="Pfam" id="PF17921">
    <property type="entry name" value="Integrase_H2C2"/>
    <property type="match status" value="1"/>
</dbReference>
<dbReference type="GO" id="GO:0004190">
    <property type="term" value="F:aspartic-type endopeptidase activity"/>
    <property type="evidence" value="ECO:0007669"/>
    <property type="project" value="UniProtKB-KW"/>
</dbReference>
<evidence type="ECO:0000256" key="11">
    <source>
        <dbReference type="ARBA" id="ARBA00022908"/>
    </source>
</evidence>
<evidence type="ECO:0000256" key="1">
    <source>
        <dbReference type="ARBA" id="ARBA00022670"/>
    </source>
</evidence>
<dbReference type="InterPro" id="IPR041588">
    <property type="entry name" value="Integrase_H2C2"/>
</dbReference>
<evidence type="ECO:0000259" key="20">
    <source>
        <dbReference type="PROSITE" id="PS50994"/>
    </source>
</evidence>
<dbReference type="InterPro" id="IPR043502">
    <property type="entry name" value="DNA/RNA_pol_sf"/>
</dbReference>
<evidence type="ECO:0000256" key="15">
    <source>
        <dbReference type="ARBA" id="ARBA00023172"/>
    </source>
</evidence>
<name>A0AA38SSL7_9ASTR</name>
<dbReference type="Gene3D" id="2.40.50.40">
    <property type="match status" value="1"/>
</dbReference>
<dbReference type="GO" id="GO:0003723">
    <property type="term" value="F:RNA binding"/>
    <property type="evidence" value="ECO:0007669"/>
    <property type="project" value="UniProtKB-KW"/>
</dbReference>
<dbReference type="Gene3D" id="3.30.420.10">
    <property type="entry name" value="Ribonuclease H-like superfamily/Ribonuclease H"/>
    <property type="match status" value="1"/>
</dbReference>